<reference evidence="2 3" key="1">
    <citation type="submission" date="2017-07" db="EMBL/GenBank/DDBJ databases">
        <authorList>
            <person name="Sun Z.S."/>
            <person name="Albrecht U."/>
            <person name="Echele G."/>
            <person name="Lee C.C."/>
        </authorList>
    </citation>
    <scope>NUCLEOTIDE SEQUENCE [LARGE SCALE GENOMIC DNA]</scope>
    <source>
        <strain evidence="2 3">CGMCC 1.12710</strain>
    </source>
</reference>
<dbReference type="SUPFAM" id="SSF46955">
    <property type="entry name" value="Putative DNA-binding domain"/>
    <property type="match status" value="1"/>
</dbReference>
<feature type="domain" description="Helix-turn-helix" evidence="1">
    <location>
        <begin position="9"/>
        <end position="58"/>
    </location>
</feature>
<gene>
    <name evidence="2" type="ORF">SAMN06297382_2370</name>
</gene>
<dbReference type="InterPro" id="IPR041657">
    <property type="entry name" value="HTH_17"/>
</dbReference>
<protein>
    <submittedName>
        <fullName evidence="2">DNA binding domain-containing protein, excisionase family</fullName>
    </submittedName>
</protein>
<dbReference type="RefSeq" id="WP_159462486.1">
    <property type="nucleotide sequence ID" value="NZ_FZQA01000006.1"/>
</dbReference>
<accession>A0A239PXU8</accession>
<dbReference type="AlphaFoldDB" id="A0A239PXU8"/>
<sequence length="63" mass="7312">MTEPLENRLLRLGEVVEMLQVSRPTLYRLAREERLELRKIGRCSRITGASVARFLRQGEEGAR</sequence>
<organism evidence="2 3">
    <name type="scientific">Amphiplicatus metriothermophilus</name>
    <dbReference type="NCBI Taxonomy" id="1519374"/>
    <lineage>
        <taxon>Bacteria</taxon>
        <taxon>Pseudomonadati</taxon>
        <taxon>Pseudomonadota</taxon>
        <taxon>Alphaproteobacteria</taxon>
        <taxon>Parvularculales</taxon>
        <taxon>Parvularculaceae</taxon>
        <taxon>Amphiplicatus</taxon>
    </lineage>
</organism>
<dbReference type="Pfam" id="PF12728">
    <property type="entry name" value="HTH_17"/>
    <property type="match status" value="1"/>
</dbReference>
<evidence type="ECO:0000313" key="2">
    <source>
        <dbReference type="EMBL" id="SNT74786.1"/>
    </source>
</evidence>
<dbReference type="Proteomes" id="UP000198346">
    <property type="component" value="Unassembled WGS sequence"/>
</dbReference>
<keyword evidence="3" id="KW-1185">Reference proteome</keyword>
<evidence type="ECO:0000259" key="1">
    <source>
        <dbReference type="Pfam" id="PF12728"/>
    </source>
</evidence>
<name>A0A239PXU8_9PROT</name>
<evidence type="ECO:0000313" key="3">
    <source>
        <dbReference type="Proteomes" id="UP000198346"/>
    </source>
</evidence>
<proteinExistence type="predicted"/>
<dbReference type="EMBL" id="FZQA01000006">
    <property type="protein sequence ID" value="SNT74786.1"/>
    <property type="molecule type" value="Genomic_DNA"/>
</dbReference>
<dbReference type="InterPro" id="IPR009061">
    <property type="entry name" value="DNA-bd_dom_put_sf"/>
</dbReference>